<evidence type="ECO:0000259" key="6">
    <source>
        <dbReference type="PROSITE" id="PS50600"/>
    </source>
</evidence>
<protein>
    <recommendedName>
        <fullName evidence="6">Ubiquitin-like protease family profile domain-containing protein</fullName>
    </recommendedName>
</protein>
<evidence type="ECO:0000313" key="7">
    <source>
        <dbReference type="EMBL" id="GHM59404.1"/>
    </source>
</evidence>
<feature type="repeat" description="ANK" evidence="5">
    <location>
        <begin position="3744"/>
        <end position="3776"/>
    </location>
</feature>
<dbReference type="PRINTS" id="PR01415">
    <property type="entry name" value="ANKYRIN"/>
</dbReference>
<dbReference type="Proteomes" id="UP000637906">
    <property type="component" value="Unassembled WGS sequence"/>
</dbReference>
<feature type="repeat" description="ANK" evidence="5">
    <location>
        <begin position="3306"/>
        <end position="3338"/>
    </location>
</feature>
<keyword evidence="2" id="KW-0677">Repeat</keyword>
<feature type="repeat" description="ANK" evidence="5">
    <location>
        <begin position="3904"/>
        <end position="3936"/>
    </location>
</feature>
<feature type="repeat" description="ANK" evidence="5">
    <location>
        <begin position="3836"/>
        <end position="3868"/>
    </location>
</feature>
<dbReference type="Gene3D" id="1.25.40.20">
    <property type="entry name" value="Ankyrin repeat-containing domain"/>
    <property type="match status" value="15"/>
</dbReference>
<feature type="repeat" description="ANK" evidence="5">
    <location>
        <begin position="2422"/>
        <end position="2454"/>
    </location>
</feature>
<feature type="repeat" description="ANK" evidence="5">
    <location>
        <begin position="4357"/>
        <end position="4389"/>
    </location>
</feature>
<keyword evidence="3" id="KW-0378">Hydrolase</keyword>
<feature type="domain" description="Ubiquitin-like protease family profile" evidence="6">
    <location>
        <begin position="841"/>
        <end position="1040"/>
    </location>
</feature>
<sequence>MVNNSQKQEKPQDFKDFELIKLLFQEMTSAGSDPVDLLDKSFKVRFQSLVDQIQSYLHSSEKAGFFPHRFLAWFSSVLDTKLNNKLGIKELHFRFEGARTLKIVAETESKVHVFIFTEDIEAQHFNSPLTYTRNFEFTTGEWKDVMGRDYTPLDERKLQIDLIKILKDKYKLVKSRPKSDKDVKSKELYLYLKNNVLECKAKDVHGRIQTIQIGRDELKGNDAFKNKFFDEVKQFLGRSGKDLSDSVRKELSRITSAKGYTLKSDEEGEKINIEVERNKKIKNEPITPTAEFPFQEVTKKLNKKNSEGNPIYLEDYIGKLANPDVHIDQVQDNLKEILTYIKEVHTNLNLQDNVYGNKAREADQHGFVVGVFDNFRYRDNTKIYLEQFAGGGYADIVLLVRGSNRAIDSVPILIELKAGTKGQVTPSDALKQAKDYVKGFRPNKMRVLTNTGDVIAVGLNLDFKKPFEIKEEPIKQPPSPLMERILTDIHDWDGTQQNGAQLEEQIKSALSSEYHTFPANKETKDHYYFSRYILGESILINEIGQDKNNIKKYIYSYDEYPLNWPQGTEYTLSKSPVMTLIFIQGNEGQEKTAFIFHIRESNTKEFYADKKIPVLDIPEVGEIGNVIETKMSLKKYETGLSFEELFEIERISKYKPGNTDQKFTGNFLKIPNSDELKAEFSHAIASQHADSSNSKASLQAYKELLTKVADAIYPIKDLITNEARLQAVLNGLFSSYSDLKLQETSAEQDASAKIVIIPEFQVGAGGRVDMVIQGIGPSPHGTKEYTPIALEFKLIDKNLNQDQLKQEVDKLTKEQNIRYAKGAALKTITDSDKMLFMGVVVNVKAKDKNSLILASDEFVPAMVVHSSIDIAKRKHLQEIQEVTQIFKNMGIREDNLRTLEFATAEKSYHYWLHQHDIADVARIKYGYGTDEANTLFEIVGSPEHIVNQLQQFQDSVTTRGERRPLTLIVNLDNNHWVTLVISHQNGQYNGYYVDSLGNNIPDNIRQVLQQAQVTVNDVSFTQQRDGYNCGLWALENARDINAVLQGNRLRNIPDEIRSNLQIRVRERNEDYFIHMREDVSNALSVDPQRIANLEAVLAETQQPRFDLNNCVKQGNRRKRSTNSCSFSKDDVEKLSRGKVDENNVDKIIIDSDKFLTYVKSNQNEKKNAQLIEFIGDKSIEGDRKYSLDKVIEDRGYERYVQNERVKDLYSDVSQQTGSSTKNSKLKGRLMNAAGGIQLIRGIHGAIVSCKDGTATDCGLNLGGIAWSFASQPIENVMVKITPKVVASAEKVAGKIVSGTLGKQTKFAIRIAGVKFGSTIAKGIAGAISGVFDIVDIGMSASNLVDCKKRENSNNPCGEKEIRDNIASISFSTVSFVSGIALTALGMPVVGIAVGVGLMVGYGIYSGVSNIVEYEKKYDTTHDENWRIFWHTFAFQPMPQDVQHLAARKEIVNNLAEGVLQALDNSPNVVVAYGVGLGKVSGNTLRSDYATIMMNRKNANTRNLSRVIPSYTEGASRICLPQITNQDYEKGIKSSVPSAQYYCENAIVISQDKKVNMMQKNRTIVYDLSNVDRGVIAGSNEWNNNFLIGSGTVEVTGGSNRVANRFIVNDVDFSGKIIGGNNSVNILDLSQLKDTVVGVNFNYRFKPNASGSLKARVNGHWLIDDQIDNSGIFNYYYVGRKNKVDEVLCMGYFEHLTGIDDRDVIIDSSGGSNNNEKDVVENCKKVIISPYTTVKGEKSNYTFYVKTADYKGRGLYSEIDVDGTGTVVFPEIDLLGDCDQIVYSKNSNTLSLKINLGQNNKFTFNIKNYVEQSSNKPHFALIDKNGSNIVPKIEKSDSPTIEIKSFELHSEHSLDNFKDVENHYKKILKNNKDYKVFSVIRDKVQNQDNGVVPHTVFGSLEDDIINFDQGTMFARGGEGSDVYIIGNGVDGREVKIDNNSNDKKLDTLFMSTVEEDFSIQQCDLYLKHNNSNIQVKNYLQNPNYRHLIIMNKKGETFIPNIQSMSCSSLEKGKLVPFLQATQTQNMFLLSKDFKDDHVVIDSRLEDIEKYKDKDDLLLIRESEIPFMIRIEGFYTERSKWENISYSLWNNDHLSPSSGLLKNVDDVTEYKDKLRGNYERIVKEYVIDFTQSVSIAHNQNDTLTLVGQDEERVGVVILKNITPDRIKISSNDTDLVFFDKVSNHTINIKSWNSNESYRISTLEFDLGLEPITIRRLDRFSLSETGKIQSLIEKVSENYKNKSKYAFKVENDFKCLVSIDNFMRENKNPIYQCLGFSSLQDHVGFTENSCSLEQIEELKDKMPSSSQILTLLEKSEIDLLLNGYGSNVIDQCNKLMITLGLGVLKPLVSTAVHEGKWDEVKILLDKTAKKSNADAEHKNQCSQNWTPLHYAVYNGNVELSESLFKKFLEEKGNINALDSASCDNDNLALLHYAVHYGNLDMVGFLIDKGANVEIRSKKGKTSLHLAVEEAKQNIIKLLLDRGANIEAKNNDGRIPLYLAAYNNDSGIIELLCNRIKAKSNDAFKMIKQIKILKQEVVNQANIPSEAKRLVESCISDLRDSIKNAAKKVLKDGILNNSNASNIKLTNEVYNFDKKLFGEAIKEAVSDTYASVGIEGILRFIRSHYYIGQFISGYIAVFNKIPKNNSAIVALAYSIKEVTEMNNYSKVSSEEKDDLERLKNKLPKSVKNLVFLSKVCFKDIRINEYLCATEYTYDSDRRRVSTYPSKGGDECRWLIERSGNNVHIKNDYYGEYLYSASNDYNYDLDRRRVFTWIPKNKVYSGWKIEPSNDKVYIKDNSGEFLYSSDLYDGHNYGIIDYGAPDLSTMARGVFTWIPKGKFYIYDGWRVEDCSRSRKRRDITSLDMSIGTGDNKSNVSLNRQLPDIEMTNNATRPIYLKLKDDTNQHIIVEDAENSLQVVDYKSILTEENGQQIVNRVSAIAEDVERHTFLNQSKNKLDFDSYLNNKGKVNTDLYLDFMKKDICSELNTSERRNIILGRNDVCIITSGHEILDIENFPIQEVVINDDIDGKKSLRSTLDLRQLMQQVDRDLSIKSIPMVIEDESDLLIKLSISAIGLQQDVITVRLKDALINKWYKKLQIIFDNAQVEIDNSLDLKSSLFISDKKIIVVTSQDIEENNKLIISKKAGHYTYLHDKYDLIVTNAFNADIETSELCIIYFRDFYKEPKMKTLSIKFIDKEILLSNEIDKIYNSDSIDSLRYVKPSIDLQESSAPLEIPSNGDINAQGEFNRTALHLASEAGDWDKVKLLLDRGANIEIQDKFGYTPIFLATKSGKWSIVKLLLDKDANIDAQDKEGHTPLHFAAQEDNLDMIQFLLDRGANIEVQDERAWTPILYAAQSGKWGVVKLLIGNGAKFNNEITYQGTPLHFAAQGGNLDIAQFLLDEGAVIESQDKDDKKPLHLAVEAGRLNVVKLLLNRGANVNVTDMNDKTPLDLATKGDMIELLKKAQLDQGLSINAQDGNLNRVKDLIAQGANLETKDNNDNTPLHNACSNGHLKVVEYLIEKGASLKAKNKDGKIPLDLAAQKGHTDIVQTIKQVQSDLNEKLLSAVKDGDLNKVEDLVSQGTSLEVKDSNGNTLLHYASQNDHLRVVEYLIEKGASLKAKNKDGEIPLDLAVKKNYINIRKFLEKTQLDLDKELLTAVQDGDLNKVEGLANRGASLDTKDNNDWTLLHFAALSNKFDIVKFLFDKNANIEAKDVYGDTPLHVAAQYSNNLEIVEFLLDKNANSINYVNNNGSTPLHVAVQGDKPSTVKFLLNRGANIAVKDKNHKTPLNLADTKDYTDIVQIIKQVQSDLDEKLLIAVQGGDLNKIRSLVSQNANVSTTDMYSWTSLHWAAFKDHLEIAKFLIEKGADINATDKGPYGKKPIHVAAENNNKDIIEFFLSEKAGINDTDKRGYTPLHYAAFRGRLEVVKFLIEEHANSTFKYNNGSTLSCNTSSSNYLHTTKCLIGEKNILEIRDNSGRLPLHCAASNGKLDIVKYFIDEEKIDANITDNSGWTPLHWASGNGHLDVVKYLIEKGANFEIKDKDKKTPLDVAADQKNDDVVKYLGQAQLNKELLNAVQGGDLNKVKNLISKGASVNARDKDGKAPLHYASQFNLVDMVQFLISKYANINSKDNNGRTPLDVAVDKKHNDIIEYLKQVQLDLDSKLLIAAQGDDLDKIKDLVSQGASLDAKGSDGRTPIFCAAQKSKWDVVKFLIDQGAKFNEMTDQGTLLHFIVQRGNLNMVQFLLNKGANVNAQDKNGWTPVFWAIQNNNLNMVKLLLDNGADIKAKDNEGWTPLRWASWNGHLDVEEYLVGKGTDISVKDKDGKTQLGLNEQLLTAVRGGNLNKVKDLVRQGASLDAQDSNNGWTPILYAAQGSKWDVVKFLIAQGAKFNNEITYQGTPLHSAIQEGNLDMVQFLLNQGASVESENDSNSKPLHLAVKAGKLDVIGLLLDRNANVDTTDMYSQTPLHLAVEVDRLDVVKLLLNRGASVDVIDIYGQTPLSLATKRNSTDVARYLEQARLNKGLLIAAGKGDLDKVKNSIRQGANVNTQDKKGWSPIFWAIQKNNLNIVKLLVNYGADIKIKDNEGWTPLHWAVQLDLSDVVKYLIEKGADVSALTVDDRTPLDLALQGNCANIVEILQQAKLDLEKGKPTQRKLLSIDSRNYPEIAASSGVRPSSWINGLFGWMKAKGNLLTSSIVSPVSRWFIDDQDINVTLKQAHKRQMPIKFNPKIAESSAFEKIKSMIFGRDEVSQNMVGFYDEVLGELNKENLKRVEDLCKEIKANFEPYKDSDIYTCRTNVAKLIKDKCDVDNNYLNNLCTNKLLESMKKQINNVKRYNMQKQSEYMRSLCNQDGNIILLTYLLGWYNKIKSKDKEDIYHEIRELAYKVLKKTEICKMISQAMSQGNMSMHISISEDDIYTSALGEAVVYTYLTKNQIYDILLSSLENLSEIKLNEGKRQESNIIKEFANKYGSSEIVSISEDDPLYLIVQKIIDYYDLGKESRYKESYTTPKAQNTSRNSYSTDYANLSSVLYNSSIRPSELINDDLNLSLNIPATELNDVSVIKNITQVMHL</sequence>
<dbReference type="GO" id="GO:0008234">
    <property type="term" value="F:cysteine-type peptidase activity"/>
    <property type="evidence" value="ECO:0007669"/>
    <property type="project" value="InterPro"/>
</dbReference>
<dbReference type="InterPro" id="IPR036770">
    <property type="entry name" value="Ankyrin_rpt-contain_sf"/>
</dbReference>
<feature type="repeat" description="ANK" evidence="5">
    <location>
        <begin position="4284"/>
        <end position="4316"/>
    </location>
</feature>
<feature type="repeat" description="ANK" evidence="5">
    <location>
        <begin position="3372"/>
        <end position="3404"/>
    </location>
</feature>
<feature type="repeat" description="ANK" evidence="5">
    <location>
        <begin position="4004"/>
        <end position="4036"/>
    </location>
</feature>
<feature type="repeat" description="ANK" evidence="5">
    <location>
        <begin position="3871"/>
        <end position="3903"/>
    </location>
</feature>
<feature type="repeat" description="ANK" evidence="5">
    <location>
        <begin position="3709"/>
        <end position="3736"/>
    </location>
</feature>
<feature type="repeat" description="ANK" evidence="5">
    <location>
        <begin position="4094"/>
        <end position="4126"/>
    </location>
</feature>
<feature type="repeat" description="ANK" evidence="5">
    <location>
        <begin position="3970"/>
        <end position="3992"/>
    </location>
</feature>
<keyword evidence="1" id="KW-0645">Protease</keyword>
<feature type="repeat" description="ANK" evidence="5">
    <location>
        <begin position="4423"/>
        <end position="4455"/>
    </location>
</feature>
<feature type="repeat" description="ANK" evidence="5">
    <location>
        <begin position="4390"/>
        <end position="4422"/>
    </location>
</feature>
<feature type="repeat" description="ANK" evidence="5">
    <location>
        <begin position="3584"/>
        <end position="3616"/>
    </location>
</feature>
<feature type="repeat" description="ANK" evidence="5">
    <location>
        <begin position="3405"/>
        <end position="3437"/>
    </location>
</feature>
<comment type="caution">
    <text evidence="7">The sequence shown here is derived from an EMBL/GenBank/DDBJ whole genome shotgun (WGS) entry which is preliminary data.</text>
</comment>
<organism evidence="7 8">
    <name type="scientific">Candidatus Mesenet longicola</name>
    <dbReference type="NCBI Taxonomy" id="1892558"/>
    <lineage>
        <taxon>Bacteria</taxon>
        <taxon>Pseudomonadati</taxon>
        <taxon>Pseudomonadota</taxon>
        <taxon>Alphaproteobacteria</taxon>
        <taxon>Rickettsiales</taxon>
        <taxon>Anaplasmataceae</taxon>
        <taxon>Candidatus Mesenet</taxon>
    </lineage>
</organism>
<gene>
    <name evidence="7" type="ORF">sL5_03970</name>
</gene>
<evidence type="ECO:0000256" key="3">
    <source>
        <dbReference type="ARBA" id="ARBA00022801"/>
    </source>
</evidence>
<dbReference type="Pfam" id="PF00023">
    <property type="entry name" value="Ank"/>
    <property type="match status" value="2"/>
</dbReference>
<evidence type="ECO:0000256" key="1">
    <source>
        <dbReference type="ARBA" id="ARBA00022670"/>
    </source>
</evidence>
<feature type="repeat" description="ANK" evidence="5">
    <location>
        <begin position="4546"/>
        <end position="4578"/>
    </location>
</feature>
<dbReference type="Pfam" id="PF12796">
    <property type="entry name" value="Ank_2"/>
    <property type="match status" value="15"/>
</dbReference>
<feature type="repeat" description="ANK" evidence="5">
    <location>
        <begin position="3676"/>
        <end position="3708"/>
    </location>
</feature>
<feature type="repeat" description="ANK" evidence="5">
    <location>
        <begin position="4186"/>
        <end position="4218"/>
    </location>
</feature>
<name>A0A8J3MLY8_9RICK</name>
<keyword evidence="4 5" id="KW-0040">ANK repeat</keyword>
<dbReference type="PROSITE" id="PS50297">
    <property type="entry name" value="ANK_REP_REGION"/>
    <property type="match status" value="31"/>
</dbReference>
<feature type="repeat" description="ANK" evidence="5">
    <location>
        <begin position="3240"/>
        <end position="3272"/>
    </location>
</feature>
<dbReference type="SUPFAM" id="SSF48403">
    <property type="entry name" value="Ankyrin repeat"/>
    <property type="match status" value="6"/>
</dbReference>
<dbReference type="CDD" id="cd23667">
    <property type="entry name" value="beta-trefoil_Ricin_CqDVP-like"/>
    <property type="match status" value="1"/>
</dbReference>
<evidence type="ECO:0000256" key="2">
    <source>
        <dbReference type="ARBA" id="ARBA00022737"/>
    </source>
</evidence>
<dbReference type="InterPro" id="IPR002110">
    <property type="entry name" value="Ankyrin_rpt"/>
</dbReference>
<dbReference type="PROSITE" id="PS50600">
    <property type="entry name" value="ULP_PROTEASE"/>
    <property type="match status" value="1"/>
</dbReference>
<evidence type="ECO:0000313" key="8">
    <source>
        <dbReference type="Proteomes" id="UP000637906"/>
    </source>
</evidence>
<dbReference type="Gene3D" id="3.40.395.10">
    <property type="entry name" value="Adenoviral Proteinase, Chain A"/>
    <property type="match status" value="1"/>
</dbReference>
<feature type="repeat" description="ANK" evidence="5">
    <location>
        <begin position="2455"/>
        <end position="2487"/>
    </location>
</feature>
<feature type="repeat" description="ANK" evidence="5">
    <location>
        <begin position="3339"/>
        <end position="3371"/>
    </location>
</feature>
<dbReference type="PROSITE" id="PS50088">
    <property type="entry name" value="ANK_REPEAT"/>
    <property type="match status" value="32"/>
</dbReference>
<feature type="repeat" description="ANK" evidence="5">
    <location>
        <begin position="4061"/>
        <end position="4093"/>
    </location>
</feature>
<dbReference type="SUPFAM" id="SSF54001">
    <property type="entry name" value="Cysteine proteinases"/>
    <property type="match status" value="1"/>
</dbReference>
<dbReference type="InterPro" id="IPR038765">
    <property type="entry name" value="Papain-like_cys_pep_sf"/>
</dbReference>
<dbReference type="SMART" id="SM00248">
    <property type="entry name" value="ANK"/>
    <property type="match status" value="40"/>
</dbReference>
<feature type="repeat" description="ANK" evidence="5">
    <location>
        <begin position="3273"/>
        <end position="3305"/>
    </location>
</feature>
<accession>A0A8J3MLY8</accession>
<proteinExistence type="predicted"/>
<keyword evidence="8" id="KW-1185">Reference proteome</keyword>
<feature type="repeat" description="ANK" evidence="5">
    <location>
        <begin position="4218"/>
        <end position="4250"/>
    </location>
</feature>
<feature type="repeat" description="ANK" evidence="5">
    <location>
        <begin position="3525"/>
        <end position="3553"/>
    </location>
</feature>
<dbReference type="PANTHER" id="PTHR24123:SF141">
    <property type="entry name" value="ANKYRIN 2, ISOFORM U"/>
    <property type="match status" value="1"/>
</dbReference>
<evidence type="ECO:0000256" key="4">
    <source>
        <dbReference type="ARBA" id="ARBA00023043"/>
    </source>
</evidence>
<feature type="repeat" description="ANK" evidence="5">
    <location>
        <begin position="4251"/>
        <end position="4283"/>
    </location>
</feature>
<feature type="repeat" description="ANK" evidence="5">
    <location>
        <begin position="4456"/>
        <end position="4488"/>
    </location>
</feature>
<dbReference type="InterPro" id="IPR003653">
    <property type="entry name" value="Peptidase_C48_C"/>
</dbReference>
<dbReference type="EMBL" id="BNGU01000012">
    <property type="protein sequence ID" value="GHM59404.1"/>
    <property type="molecule type" value="Genomic_DNA"/>
</dbReference>
<feature type="repeat" description="ANK" evidence="5">
    <location>
        <begin position="2380"/>
        <end position="2416"/>
    </location>
</feature>
<dbReference type="GO" id="GO:0006508">
    <property type="term" value="P:proteolysis"/>
    <property type="evidence" value="ECO:0007669"/>
    <property type="project" value="UniProtKB-KW"/>
</dbReference>
<feature type="repeat" description="ANK" evidence="5">
    <location>
        <begin position="4579"/>
        <end position="4611"/>
    </location>
</feature>
<evidence type="ECO:0000256" key="5">
    <source>
        <dbReference type="PROSITE-ProRule" id="PRU00023"/>
    </source>
</evidence>
<dbReference type="PANTHER" id="PTHR24123">
    <property type="entry name" value="ANKYRIN REPEAT-CONTAINING"/>
    <property type="match status" value="1"/>
</dbReference>
<reference evidence="7 8" key="1">
    <citation type="journal article" date="2021" name="Microb. Ecol.">
        <title>Candidatus Mesenet longicola: Novel Endosymbionts of Brontispa longissima that Induce Cytoplasmic Incompatibility.</title>
        <authorList>
            <person name="Takano S."/>
            <person name="Gotoh Y."/>
            <person name="Hayashi T."/>
        </authorList>
    </citation>
    <scope>NUCLEOTIDE SEQUENCE [LARGE SCALE GENOMIC DNA]</scope>
    <source>
        <strain evidence="7">L5</strain>
    </source>
</reference>
<dbReference type="InterPro" id="IPR051165">
    <property type="entry name" value="Multifunctional_ANK_Repeat"/>
</dbReference>
<feature type="repeat" description="ANK" evidence="5">
    <location>
        <begin position="3492"/>
        <end position="3524"/>
    </location>
</feature>